<reference evidence="2" key="1">
    <citation type="journal article" date="2020" name="Stud. Mycol.">
        <title>101 Dothideomycetes genomes: a test case for predicting lifestyles and emergence of pathogens.</title>
        <authorList>
            <person name="Haridas S."/>
            <person name="Albert R."/>
            <person name="Binder M."/>
            <person name="Bloem J."/>
            <person name="Labutti K."/>
            <person name="Salamov A."/>
            <person name="Andreopoulos B."/>
            <person name="Baker S."/>
            <person name="Barry K."/>
            <person name="Bills G."/>
            <person name="Bluhm B."/>
            <person name="Cannon C."/>
            <person name="Castanera R."/>
            <person name="Culley D."/>
            <person name="Daum C."/>
            <person name="Ezra D."/>
            <person name="Gonzalez J."/>
            <person name="Henrissat B."/>
            <person name="Kuo A."/>
            <person name="Liang C."/>
            <person name="Lipzen A."/>
            <person name="Lutzoni F."/>
            <person name="Magnuson J."/>
            <person name="Mondo S."/>
            <person name="Nolan M."/>
            <person name="Ohm R."/>
            <person name="Pangilinan J."/>
            <person name="Park H.-J."/>
            <person name="Ramirez L."/>
            <person name="Alfaro M."/>
            <person name="Sun H."/>
            <person name="Tritt A."/>
            <person name="Yoshinaga Y."/>
            <person name="Zwiers L.-H."/>
            <person name="Turgeon B."/>
            <person name="Goodwin S."/>
            <person name="Spatafora J."/>
            <person name="Crous P."/>
            <person name="Grigoriev I."/>
        </authorList>
    </citation>
    <scope>NUCLEOTIDE SEQUENCE</scope>
    <source>
        <strain evidence="2">CBS 113818</strain>
    </source>
</reference>
<evidence type="ECO:0000256" key="1">
    <source>
        <dbReference type="SAM" id="MobiDB-lite"/>
    </source>
</evidence>
<keyword evidence="3" id="KW-1185">Reference proteome</keyword>
<sequence length="451" mass="49366">MFARLSTGGPSTPSSTKVAAPSSGPAASEFSFEDRPAMKDVGPTQVVESKATSSSAPSAKGKEPVSAVVSTSQEKEFKKVEHTKDISQKDLEQLYLRKAAEYLGALPSVNDVSVQLIKTVTNKLRNTYTPDAKLSTDEAEILKNRYVFAIVNYINQVLKKTATPIKAEDVKKALQDCDGNILALYGALVGKSHLAIDDIEGITDLFKMIQDVLPNAEPITAPTISQVKPTATAAEFNPASKDPMDKLKAWPTQEKREDPAQHRACILKGVSGVKSINELQALVWGGRLESIAMPPPGSGFAVVRFLTPEACEKFFKATENGIEVQGDLKKAVVFVEKQPGPSSINDVMRNCIEGDASRCVRALDAEEDWSDILLMKLARGKGVGKREVDRIKRGKTARGRYYIEFRFANIYHALNFKKMLMDDPDWETCTISYAADPCESANGVHYKDEDD</sequence>
<feature type="region of interest" description="Disordered" evidence="1">
    <location>
        <begin position="1"/>
        <end position="74"/>
    </location>
</feature>
<dbReference type="AlphaFoldDB" id="A0A6A6ZM37"/>
<dbReference type="EMBL" id="MU006237">
    <property type="protein sequence ID" value="KAF2821307.1"/>
    <property type="molecule type" value="Genomic_DNA"/>
</dbReference>
<gene>
    <name evidence="2" type="ORF">CC86DRAFT_373672</name>
</gene>
<organism evidence="2 3">
    <name type="scientific">Ophiobolus disseminans</name>
    <dbReference type="NCBI Taxonomy" id="1469910"/>
    <lineage>
        <taxon>Eukaryota</taxon>
        <taxon>Fungi</taxon>
        <taxon>Dikarya</taxon>
        <taxon>Ascomycota</taxon>
        <taxon>Pezizomycotina</taxon>
        <taxon>Dothideomycetes</taxon>
        <taxon>Pleosporomycetidae</taxon>
        <taxon>Pleosporales</taxon>
        <taxon>Pleosporineae</taxon>
        <taxon>Phaeosphaeriaceae</taxon>
        <taxon>Ophiobolus</taxon>
    </lineage>
</organism>
<evidence type="ECO:0000313" key="3">
    <source>
        <dbReference type="Proteomes" id="UP000799424"/>
    </source>
</evidence>
<accession>A0A6A6ZM37</accession>
<proteinExistence type="predicted"/>
<protein>
    <submittedName>
        <fullName evidence="2">Uncharacterized protein</fullName>
    </submittedName>
</protein>
<feature type="compositionally biased region" description="Low complexity" evidence="1">
    <location>
        <begin position="49"/>
        <end position="59"/>
    </location>
</feature>
<evidence type="ECO:0000313" key="2">
    <source>
        <dbReference type="EMBL" id="KAF2821307.1"/>
    </source>
</evidence>
<dbReference type="Proteomes" id="UP000799424">
    <property type="component" value="Unassembled WGS sequence"/>
</dbReference>
<name>A0A6A6ZM37_9PLEO</name>
<dbReference type="OrthoDB" id="422086at2759"/>
<feature type="compositionally biased region" description="Low complexity" evidence="1">
    <location>
        <begin position="1"/>
        <end position="16"/>
    </location>
</feature>